<organism evidence="2 3">
    <name type="scientific">Azospirillum himalayense</name>
    <dbReference type="NCBI Taxonomy" id="654847"/>
    <lineage>
        <taxon>Bacteria</taxon>
        <taxon>Pseudomonadati</taxon>
        <taxon>Pseudomonadota</taxon>
        <taxon>Alphaproteobacteria</taxon>
        <taxon>Rhodospirillales</taxon>
        <taxon>Azospirillaceae</taxon>
        <taxon>Azospirillum</taxon>
    </lineage>
</organism>
<evidence type="ECO:0000313" key="2">
    <source>
        <dbReference type="EMBL" id="MFC5359545.1"/>
    </source>
</evidence>
<protein>
    <submittedName>
        <fullName evidence="2">Helix-turn-helix domain-containing protein</fullName>
    </submittedName>
</protein>
<evidence type="ECO:0000313" key="3">
    <source>
        <dbReference type="Proteomes" id="UP001596166"/>
    </source>
</evidence>
<dbReference type="Proteomes" id="UP001596166">
    <property type="component" value="Unassembled WGS sequence"/>
</dbReference>
<dbReference type="InterPro" id="IPR010982">
    <property type="entry name" value="Lambda_DNA-bd_dom_sf"/>
</dbReference>
<keyword evidence="3" id="KW-1185">Reference proteome</keyword>
<dbReference type="Pfam" id="PF13560">
    <property type="entry name" value="HTH_31"/>
    <property type="match status" value="1"/>
</dbReference>
<dbReference type="InterPro" id="IPR001387">
    <property type="entry name" value="Cro/C1-type_HTH"/>
</dbReference>
<proteinExistence type="predicted"/>
<accession>A0ABW0GES8</accession>
<dbReference type="Gene3D" id="1.10.260.40">
    <property type="entry name" value="lambda repressor-like DNA-binding domains"/>
    <property type="match status" value="1"/>
</dbReference>
<reference evidence="3" key="1">
    <citation type="journal article" date="2019" name="Int. J. Syst. Evol. Microbiol.">
        <title>The Global Catalogue of Microorganisms (GCM) 10K type strain sequencing project: providing services to taxonomists for standard genome sequencing and annotation.</title>
        <authorList>
            <consortium name="The Broad Institute Genomics Platform"/>
            <consortium name="The Broad Institute Genome Sequencing Center for Infectious Disease"/>
            <person name="Wu L."/>
            <person name="Ma J."/>
        </authorList>
    </citation>
    <scope>NUCLEOTIDE SEQUENCE [LARGE SCALE GENOMIC DNA]</scope>
    <source>
        <strain evidence="3">CCUG 58760</strain>
    </source>
</reference>
<comment type="caution">
    <text evidence="2">The sequence shown here is derived from an EMBL/GenBank/DDBJ whole genome shotgun (WGS) entry which is preliminary data.</text>
</comment>
<sequence length="112" mass="12187">MPANDAITDTAAFNKEFGLRLEAARLALGLPRAEMIAMLGCGDSTYSQYTRGRIQIPPSRLLPLVKRGVSSDWLLFGMETALPVHLVAPLKASIPLAEESINNPVRGRRKDA</sequence>
<dbReference type="CDD" id="cd00093">
    <property type="entry name" value="HTH_XRE"/>
    <property type="match status" value="1"/>
</dbReference>
<gene>
    <name evidence="2" type="ORF">ACFPMG_31565</name>
</gene>
<dbReference type="EMBL" id="JBHSLC010000115">
    <property type="protein sequence ID" value="MFC5359545.1"/>
    <property type="molecule type" value="Genomic_DNA"/>
</dbReference>
<name>A0ABW0GES8_9PROT</name>
<dbReference type="SUPFAM" id="SSF47413">
    <property type="entry name" value="lambda repressor-like DNA-binding domains"/>
    <property type="match status" value="1"/>
</dbReference>
<dbReference type="SMART" id="SM00530">
    <property type="entry name" value="HTH_XRE"/>
    <property type="match status" value="1"/>
</dbReference>
<feature type="domain" description="HTH cro/C1-type" evidence="1">
    <location>
        <begin position="20"/>
        <end position="74"/>
    </location>
</feature>
<evidence type="ECO:0000259" key="1">
    <source>
        <dbReference type="SMART" id="SM00530"/>
    </source>
</evidence>